<evidence type="ECO:0000313" key="13">
    <source>
        <dbReference type="Proteomes" id="UP000623129"/>
    </source>
</evidence>
<dbReference type="Gene3D" id="3.30.60.220">
    <property type="match status" value="1"/>
</dbReference>
<dbReference type="GO" id="GO:0003724">
    <property type="term" value="F:RNA helicase activity"/>
    <property type="evidence" value="ECO:0007669"/>
    <property type="project" value="UniProtKB-EC"/>
</dbReference>
<evidence type="ECO:0000256" key="6">
    <source>
        <dbReference type="ARBA" id="ARBA00022840"/>
    </source>
</evidence>
<dbReference type="PROSITE" id="PS51192">
    <property type="entry name" value="HELICASE_ATP_BIND_1"/>
    <property type="match status" value="1"/>
</dbReference>
<keyword evidence="4" id="KW-0378">Hydrolase</keyword>
<dbReference type="AlphaFoldDB" id="A0A833RCF6"/>
<dbReference type="InterPro" id="IPR011545">
    <property type="entry name" value="DEAD/DEAH_box_helicase_dom"/>
</dbReference>
<comment type="caution">
    <text evidence="12">The sequence shown here is derived from an EMBL/GenBank/DDBJ whole genome shotgun (WGS) entry which is preliminary data.</text>
</comment>
<dbReference type="CDD" id="cd18787">
    <property type="entry name" value="SF2_C_DEAD"/>
    <property type="match status" value="1"/>
</dbReference>
<feature type="domain" description="Helicase ATP-binding" evidence="9">
    <location>
        <begin position="163"/>
        <end position="339"/>
    </location>
</feature>
<dbReference type="SMART" id="SM00490">
    <property type="entry name" value="HELICc"/>
    <property type="match status" value="1"/>
</dbReference>
<evidence type="ECO:0000256" key="1">
    <source>
        <dbReference type="ARBA" id="ARBA00009718"/>
    </source>
</evidence>
<feature type="short sequence motif" description="Q motif" evidence="8">
    <location>
        <begin position="132"/>
        <end position="160"/>
    </location>
</feature>
<keyword evidence="5 12" id="KW-0347">Helicase</keyword>
<reference evidence="12" key="1">
    <citation type="submission" date="2020-01" db="EMBL/GenBank/DDBJ databases">
        <title>Genome sequence of Kobresia littledalei, the first chromosome-level genome in the family Cyperaceae.</title>
        <authorList>
            <person name="Qu G."/>
        </authorList>
    </citation>
    <scope>NUCLEOTIDE SEQUENCE</scope>
    <source>
        <strain evidence="12">C.B.Clarke</strain>
        <tissue evidence="12">Leaf</tissue>
    </source>
</reference>
<evidence type="ECO:0000256" key="2">
    <source>
        <dbReference type="ARBA" id="ARBA00012552"/>
    </source>
</evidence>
<dbReference type="GO" id="GO:0003723">
    <property type="term" value="F:RNA binding"/>
    <property type="evidence" value="ECO:0007669"/>
    <property type="project" value="UniProtKB-KW"/>
</dbReference>
<feature type="domain" description="DEAD-box RNA helicase Q" evidence="11">
    <location>
        <begin position="132"/>
        <end position="160"/>
    </location>
</feature>
<gene>
    <name evidence="12" type="ORF">FCM35_KLT01252</name>
</gene>
<dbReference type="EMBL" id="SWLB01000010">
    <property type="protein sequence ID" value="KAF3333561.1"/>
    <property type="molecule type" value="Genomic_DNA"/>
</dbReference>
<dbReference type="PANTHER" id="PTHR47958">
    <property type="entry name" value="ATP-DEPENDENT RNA HELICASE DBP3"/>
    <property type="match status" value="1"/>
</dbReference>
<dbReference type="Pfam" id="PF00270">
    <property type="entry name" value="DEAD"/>
    <property type="match status" value="1"/>
</dbReference>
<dbReference type="GO" id="GO:0016787">
    <property type="term" value="F:hydrolase activity"/>
    <property type="evidence" value="ECO:0007669"/>
    <property type="project" value="UniProtKB-KW"/>
</dbReference>
<dbReference type="PROSITE" id="PS51194">
    <property type="entry name" value="HELICASE_CTER"/>
    <property type="match status" value="1"/>
</dbReference>
<comment type="similarity">
    <text evidence="1">Belongs to the DEAD box helicase family. DDX59 subfamily.</text>
</comment>
<dbReference type="InterPro" id="IPR014014">
    <property type="entry name" value="RNA_helicase_DEAD_Q_motif"/>
</dbReference>
<evidence type="ECO:0000256" key="3">
    <source>
        <dbReference type="ARBA" id="ARBA00022741"/>
    </source>
</evidence>
<dbReference type="GO" id="GO:0005524">
    <property type="term" value="F:ATP binding"/>
    <property type="evidence" value="ECO:0007669"/>
    <property type="project" value="UniProtKB-KW"/>
</dbReference>
<name>A0A833RCF6_9POAL</name>
<accession>A0A833RCF6</accession>
<dbReference type="CDD" id="cd23022">
    <property type="entry name" value="zf-HIT_DDX59"/>
    <property type="match status" value="1"/>
</dbReference>
<dbReference type="InterPro" id="IPR001650">
    <property type="entry name" value="Helicase_C-like"/>
</dbReference>
<dbReference type="SUPFAM" id="SSF52540">
    <property type="entry name" value="P-loop containing nucleoside triphosphate hydrolases"/>
    <property type="match status" value="2"/>
</dbReference>
<keyword evidence="6" id="KW-0067">ATP-binding</keyword>
<dbReference type="Pfam" id="PF04438">
    <property type="entry name" value="zf-HIT"/>
    <property type="match status" value="1"/>
</dbReference>
<evidence type="ECO:0000259" key="9">
    <source>
        <dbReference type="PROSITE" id="PS51192"/>
    </source>
</evidence>
<protein>
    <recommendedName>
        <fullName evidence="2">RNA helicase</fullName>
        <ecNumber evidence="2">3.6.4.13</ecNumber>
    </recommendedName>
</protein>
<dbReference type="PROSITE" id="PS51195">
    <property type="entry name" value="Q_MOTIF"/>
    <property type="match status" value="1"/>
</dbReference>
<evidence type="ECO:0000259" key="10">
    <source>
        <dbReference type="PROSITE" id="PS51194"/>
    </source>
</evidence>
<dbReference type="OrthoDB" id="360161at2759"/>
<keyword evidence="7" id="KW-0694">RNA-binding</keyword>
<dbReference type="EC" id="3.6.4.13" evidence="2"/>
<evidence type="ECO:0000256" key="8">
    <source>
        <dbReference type="PROSITE-ProRule" id="PRU00552"/>
    </source>
</evidence>
<evidence type="ECO:0000256" key="4">
    <source>
        <dbReference type="ARBA" id="ARBA00022801"/>
    </source>
</evidence>
<dbReference type="Pfam" id="PF00271">
    <property type="entry name" value="Helicase_C"/>
    <property type="match status" value="1"/>
</dbReference>
<feature type="domain" description="Helicase C-terminal" evidence="10">
    <location>
        <begin position="350"/>
        <end position="514"/>
    </location>
</feature>
<evidence type="ECO:0000256" key="7">
    <source>
        <dbReference type="ARBA" id="ARBA00022884"/>
    </source>
</evidence>
<dbReference type="Gene3D" id="3.40.50.300">
    <property type="entry name" value="P-loop containing nucleotide triphosphate hydrolases"/>
    <property type="match status" value="2"/>
</dbReference>
<dbReference type="Proteomes" id="UP000623129">
    <property type="component" value="Unassembled WGS sequence"/>
</dbReference>
<dbReference type="SMART" id="SM00487">
    <property type="entry name" value="DEXDc"/>
    <property type="match status" value="1"/>
</dbReference>
<keyword evidence="13" id="KW-1185">Reference proteome</keyword>
<dbReference type="InterPro" id="IPR027417">
    <property type="entry name" value="P-loop_NTPase"/>
</dbReference>
<proteinExistence type="inferred from homology"/>
<evidence type="ECO:0000256" key="5">
    <source>
        <dbReference type="ARBA" id="ARBA00022806"/>
    </source>
</evidence>
<evidence type="ECO:0000313" key="12">
    <source>
        <dbReference type="EMBL" id="KAF3333561.1"/>
    </source>
</evidence>
<evidence type="ECO:0000259" key="11">
    <source>
        <dbReference type="PROSITE" id="PS51195"/>
    </source>
</evidence>
<keyword evidence="3" id="KW-0547">Nucleotide-binding</keyword>
<dbReference type="InterPro" id="IPR014001">
    <property type="entry name" value="Helicase_ATP-bd"/>
</dbReference>
<organism evidence="12 13">
    <name type="scientific">Carex littledalei</name>
    <dbReference type="NCBI Taxonomy" id="544730"/>
    <lineage>
        <taxon>Eukaryota</taxon>
        <taxon>Viridiplantae</taxon>
        <taxon>Streptophyta</taxon>
        <taxon>Embryophyta</taxon>
        <taxon>Tracheophyta</taxon>
        <taxon>Spermatophyta</taxon>
        <taxon>Magnoliopsida</taxon>
        <taxon>Liliopsida</taxon>
        <taxon>Poales</taxon>
        <taxon>Cyperaceae</taxon>
        <taxon>Cyperoideae</taxon>
        <taxon>Cariceae</taxon>
        <taxon>Carex</taxon>
        <taxon>Carex subgen. Euthyceras</taxon>
    </lineage>
</organism>
<sequence>MDCSGNNVVENLLTSDDVAGTSEDCSRVKEHSYEQREALPGEPRCTICSRYGEYICDQTDNDICSLQCKSILSELAARKNNKIERKPIVNITASDECFYVRNEGLSNNQIASLRSKMGISVKNGEFVPDPVMSFSSCNLPQKLENNIETVGFVMPTPVQMQTIPAALSNKNLLVSAETGSGKTASFLVPIISRCSQVRSEQSMHNKRPLAMVLAPTRELCVQVEEQAKVLGKGLPFKTALVVGGDAMPSQIYRIKNGIELIVGTPGRLLDLLRKHDVNLSEIFILVLDEVDCLLQKGFIEQVMEIVKALSQPQVLMFSATISNEVERMASSIASNLIHISCGKANEPNKSVKQVAIWVESNQKKKKLFEILSSPRHFKPPAVVFVGSRLGSEMLSDTITGSTGLKAIAIHGEKTMKERREGMKMFLTGEVPVVVCTGVLGRGMDLLGVRQVIIFDMPSSIEEYVHQIGRASFKKGEEGTAIVFVNSEDKKLFGDLVRMLKSAGAALPPQLSSYIAPTGASHSTRIKKRRVGL</sequence>
<dbReference type="InterPro" id="IPR007529">
    <property type="entry name" value="Znf_HIT"/>
</dbReference>